<evidence type="ECO:0000313" key="6">
    <source>
        <dbReference type="EMBL" id="SNB51909.1"/>
    </source>
</evidence>
<keyword evidence="3" id="KW-0378">Hydrolase</keyword>
<dbReference type="InParanoid" id="A0A212PY41"/>
<gene>
    <name evidence="6" type="ORF">SAMN02746019_00022090</name>
</gene>
<name>A0A212PY41_9CHLR</name>
<dbReference type="CDD" id="cd05403">
    <property type="entry name" value="NT_KNTase_like"/>
    <property type="match status" value="1"/>
</dbReference>
<accession>A0A212PY41</accession>
<dbReference type="InterPro" id="IPR052379">
    <property type="entry name" value="Type_VII_TA_RNase"/>
</dbReference>
<keyword evidence="7" id="KW-1185">Reference proteome</keyword>
<dbReference type="PANTHER" id="PTHR33397">
    <property type="entry name" value="UPF0331 PROTEIN YUTE"/>
    <property type="match status" value="1"/>
</dbReference>
<sequence length="287" mass="32780">MGVRERYGRQPPLPSDVAHRLEGSAALFRRHPVRLAYLFGSLARGDPGAADVDLAVLPDEGLSWHLLYAELSETLGTDRLDLLDLRLAPPYLKAEILQSGRCLFARSEAEREAFERSARAVARDEALRIRIQAHRARWGMVPMPLRTDFLWSALLELERIAEAMEAYRALTARDLEGDLHRRWAAERGLIAGLNLIFQIADHILVARFHREAPTYEDLLKDLRQHEVISEELYGLLRGAGGLRNVLVHEYIRIDPERVAQALRDAPDRFRRFAREIRAWLSEQAETG</sequence>
<evidence type="ECO:0000259" key="5">
    <source>
        <dbReference type="Pfam" id="PF18765"/>
    </source>
</evidence>
<protein>
    <submittedName>
        <fullName evidence="6">Uncharacterized conserved protein YutE, UPF0331/DUF86 family</fullName>
    </submittedName>
</protein>
<evidence type="ECO:0000256" key="4">
    <source>
        <dbReference type="ARBA" id="ARBA00024207"/>
    </source>
</evidence>
<dbReference type="EMBL" id="FYEK01000003">
    <property type="protein sequence ID" value="SNB51909.1"/>
    <property type="molecule type" value="Genomic_DNA"/>
</dbReference>
<dbReference type="Gene3D" id="3.30.460.10">
    <property type="entry name" value="Beta Polymerase, domain 2"/>
    <property type="match status" value="1"/>
</dbReference>
<evidence type="ECO:0000256" key="2">
    <source>
        <dbReference type="ARBA" id="ARBA00022722"/>
    </source>
</evidence>
<dbReference type="GO" id="GO:0016787">
    <property type="term" value="F:hydrolase activity"/>
    <property type="evidence" value="ECO:0007669"/>
    <property type="project" value="UniProtKB-KW"/>
</dbReference>
<organism evidence="6 7">
    <name type="scientific">Thermoflexus hugenholtzii JAD2</name>
    <dbReference type="NCBI Taxonomy" id="877466"/>
    <lineage>
        <taxon>Bacteria</taxon>
        <taxon>Bacillati</taxon>
        <taxon>Chloroflexota</taxon>
        <taxon>Thermoflexia</taxon>
        <taxon>Thermoflexales</taxon>
        <taxon>Thermoflexaceae</taxon>
        <taxon>Thermoflexus</taxon>
    </lineage>
</organism>
<dbReference type="Pfam" id="PF01934">
    <property type="entry name" value="HepT-like"/>
    <property type="match status" value="1"/>
</dbReference>
<proteinExistence type="inferred from homology"/>
<dbReference type="Proteomes" id="UP000197025">
    <property type="component" value="Unassembled WGS sequence"/>
</dbReference>
<dbReference type="InterPro" id="IPR037038">
    <property type="entry name" value="HepT-like_sf"/>
</dbReference>
<keyword evidence="2" id="KW-0540">Nuclease</keyword>
<dbReference type="PANTHER" id="PTHR33397:SF5">
    <property type="entry name" value="RNASE YUTE-RELATED"/>
    <property type="match status" value="1"/>
</dbReference>
<dbReference type="SUPFAM" id="SSF81301">
    <property type="entry name" value="Nucleotidyltransferase"/>
    <property type="match status" value="1"/>
</dbReference>
<dbReference type="OrthoDB" id="559450at2"/>
<keyword evidence="1" id="KW-1277">Toxin-antitoxin system</keyword>
<evidence type="ECO:0000256" key="1">
    <source>
        <dbReference type="ARBA" id="ARBA00022649"/>
    </source>
</evidence>
<dbReference type="Gene3D" id="1.20.120.580">
    <property type="entry name" value="bsu32300-like"/>
    <property type="match status" value="1"/>
</dbReference>
<dbReference type="NCBIfam" id="NF047751">
    <property type="entry name" value="HepT_toxin"/>
    <property type="match status" value="1"/>
</dbReference>
<evidence type="ECO:0000256" key="3">
    <source>
        <dbReference type="ARBA" id="ARBA00022801"/>
    </source>
</evidence>
<reference evidence="7" key="1">
    <citation type="submission" date="2017-06" db="EMBL/GenBank/DDBJ databases">
        <authorList>
            <person name="Varghese N."/>
            <person name="Submissions S."/>
        </authorList>
    </citation>
    <scope>NUCLEOTIDE SEQUENCE [LARGE SCALE GENOMIC DNA]</scope>
    <source>
        <strain evidence="7">JAD2</strain>
    </source>
</reference>
<dbReference type="GO" id="GO:0004540">
    <property type="term" value="F:RNA nuclease activity"/>
    <property type="evidence" value="ECO:0007669"/>
    <property type="project" value="InterPro"/>
</dbReference>
<dbReference type="InterPro" id="IPR043519">
    <property type="entry name" value="NT_sf"/>
</dbReference>
<dbReference type="NCBIfam" id="NF047752">
    <property type="entry name" value="MntA_antitoxin"/>
    <property type="match status" value="1"/>
</dbReference>
<dbReference type="InterPro" id="IPR041633">
    <property type="entry name" value="Polbeta"/>
</dbReference>
<feature type="domain" description="Polymerase beta nucleotidyltransferase" evidence="5">
    <location>
        <begin position="28"/>
        <end position="108"/>
    </location>
</feature>
<dbReference type="InterPro" id="IPR008201">
    <property type="entry name" value="HepT-like"/>
</dbReference>
<evidence type="ECO:0000313" key="7">
    <source>
        <dbReference type="Proteomes" id="UP000197025"/>
    </source>
</evidence>
<dbReference type="GO" id="GO:0110001">
    <property type="term" value="C:toxin-antitoxin complex"/>
    <property type="evidence" value="ECO:0007669"/>
    <property type="project" value="InterPro"/>
</dbReference>
<dbReference type="RefSeq" id="WP_088569994.1">
    <property type="nucleotide sequence ID" value="NZ_FYEK01000003.1"/>
</dbReference>
<dbReference type="AlphaFoldDB" id="A0A212PY41"/>
<comment type="similarity">
    <text evidence="4">Belongs to the HepT RNase toxin family.</text>
</comment>
<dbReference type="Pfam" id="PF18765">
    <property type="entry name" value="Polbeta"/>
    <property type="match status" value="1"/>
</dbReference>